<proteinExistence type="predicted"/>
<comment type="caution">
    <text evidence="2">The sequence shown here is derived from an EMBL/GenBank/DDBJ whole genome shotgun (WGS) entry which is preliminary data.</text>
</comment>
<dbReference type="Pfam" id="PF05960">
    <property type="entry name" value="DUF885"/>
    <property type="match status" value="1"/>
</dbReference>
<evidence type="ECO:0000313" key="3">
    <source>
        <dbReference type="Proteomes" id="UP000275281"/>
    </source>
</evidence>
<evidence type="ECO:0000256" key="1">
    <source>
        <dbReference type="SAM" id="SignalP"/>
    </source>
</evidence>
<dbReference type="OrthoDB" id="9760040at2"/>
<feature type="signal peptide" evidence="1">
    <location>
        <begin position="1"/>
        <end position="25"/>
    </location>
</feature>
<keyword evidence="3" id="KW-1185">Reference proteome</keyword>
<feature type="chain" id="PRO_5018080484" evidence="1">
    <location>
        <begin position="26"/>
        <end position="422"/>
    </location>
</feature>
<dbReference type="InterPro" id="IPR010281">
    <property type="entry name" value="DUF885"/>
</dbReference>
<protein>
    <submittedName>
        <fullName evidence="2">DUF885 family protein</fullName>
    </submittedName>
</protein>
<evidence type="ECO:0000313" key="2">
    <source>
        <dbReference type="EMBL" id="RPJ65839.1"/>
    </source>
</evidence>
<accession>A0A3N5Y651</accession>
<dbReference type="AlphaFoldDB" id="A0A3N5Y651"/>
<gene>
    <name evidence="2" type="ORF">DRW07_13590</name>
</gene>
<organism evidence="2 3">
    <name type="scientific">Alteromonas sediminis</name>
    <dbReference type="NCBI Taxonomy" id="2259342"/>
    <lineage>
        <taxon>Bacteria</taxon>
        <taxon>Pseudomonadati</taxon>
        <taxon>Pseudomonadota</taxon>
        <taxon>Gammaproteobacteria</taxon>
        <taxon>Alteromonadales</taxon>
        <taxon>Alteromonadaceae</taxon>
        <taxon>Alteromonas/Salinimonas group</taxon>
        <taxon>Alteromonas</taxon>
    </lineage>
</organism>
<dbReference type="PANTHER" id="PTHR33361:SF2">
    <property type="entry name" value="DUF885 DOMAIN-CONTAINING PROTEIN"/>
    <property type="match status" value="1"/>
</dbReference>
<sequence length="422" mass="48145">MVGLVNCSRWCLPMLMFVSIGNAWALPSNSDILSDIEDLHLHRTEMRFGEYIERLQRQDLTTQQDLIQQLTAQFALTAQDELDECRLLSLEDARFALSLAKERLALTQSNHFSDLTYNGNFSAMQDGQAWYAHWLKSWLQSSVSTAELEKIALAELEEVAKKREELKRSNKPGNNASIKAADKPVIINAFKQRENTVYAYTESLLGSPYRASAINIVESNLPKSFPAPGIYNTAEQEFIYHLHTDNLPVKHMDWLFLHEAVPGHHYFSQYALHEATCPALNHLRVSTLFTEGWAAYVETLGEQLGLYNDTSSLSYALDWQAMRAVRVLLDVGIHTKGWDDKKAQAVWMAHIPEQQPIMQREIDRIRRWPVQVITYVYGKAIIEETISAMRAKHPNLSIAEIHRLILDRAPFSLNALSSLRGH</sequence>
<name>A0A3N5Y651_9ALTE</name>
<dbReference type="Proteomes" id="UP000275281">
    <property type="component" value="Unassembled WGS sequence"/>
</dbReference>
<dbReference type="EMBL" id="RPOK01000004">
    <property type="protein sequence ID" value="RPJ65839.1"/>
    <property type="molecule type" value="Genomic_DNA"/>
</dbReference>
<reference evidence="2 3" key="1">
    <citation type="submission" date="2018-11" db="EMBL/GenBank/DDBJ databases">
        <authorList>
            <person name="Ye M.-Q."/>
            <person name="Du Z.-J."/>
        </authorList>
    </citation>
    <scope>NUCLEOTIDE SEQUENCE [LARGE SCALE GENOMIC DNA]</scope>
    <source>
        <strain evidence="2 3">U0105</strain>
    </source>
</reference>
<keyword evidence="1" id="KW-0732">Signal</keyword>
<dbReference type="PANTHER" id="PTHR33361">
    <property type="entry name" value="GLR0591 PROTEIN"/>
    <property type="match status" value="1"/>
</dbReference>